<dbReference type="PANTHER" id="PTHR30006:SF2">
    <property type="entry name" value="ABC TRANSPORTER SUBSTRATE-BINDING PROTEIN"/>
    <property type="match status" value="1"/>
</dbReference>
<protein>
    <submittedName>
        <fullName evidence="3">Extracellular solute-binding protein</fullName>
    </submittedName>
</protein>
<evidence type="ECO:0000256" key="2">
    <source>
        <dbReference type="SAM" id="MobiDB-lite"/>
    </source>
</evidence>
<evidence type="ECO:0000313" key="3">
    <source>
        <dbReference type="EMBL" id="MBW5480466.1"/>
    </source>
</evidence>
<keyword evidence="4" id="KW-1185">Reference proteome</keyword>
<accession>A0ABS6YYM5</accession>
<organism evidence="3 4">
    <name type="scientific">Streptomyces bambusae</name>
    <dbReference type="NCBI Taxonomy" id="1550616"/>
    <lineage>
        <taxon>Bacteria</taxon>
        <taxon>Bacillati</taxon>
        <taxon>Actinomycetota</taxon>
        <taxon>Actinomycetes</taxon>
        <taxon>Kitasatosporales</taxon>
        <taxon>Streptomycetaceae</taxon>
        <taxon>Streptomyces</taxon>
    </lineage>
</organism>
<dbReference type="Gene3D" id="3.40.190.10">
    <property type="entry name" value="Periplasmic binding protein-like II"/>
    <property type="match status" value="2"/>
</dbReference>
<dbReference type="Proteomes" id="UP000812013">
    <property type="component" value="Unassembled WGS sequence"/>
</dbReference>
<evidence type="ECO:0000256" key="1">
    <source>
        <dbReference type="ARBA" id="ARBA00022729"/>
    </source>
</evidence>
<feature type="region of interest" description="Disordered" evidence="2">
    <location>
        <begin position="299"/>
        <end position="334"/>
    </location>
</feature>
<sequence>MAALTAAAKKEGSLNTIALPGDWANYGALIDGFEKKYGIKVTVENPEGTSQDEINALKEHRRDGSAPDVIDVGGPFARSAAQQGLLAPYEVAEWDGIPKEQKDPRARWYNNYGGYVSIGCDAKRVETCPATFADLRKPEYKGKVALNGDPTKSGSAFAGVWAAALANGGSFDDIQPGIDFFAELSRNGNFIPVESTPSTIEQGRTPISIDWDFLNLGYADEFHAKGADVDWRTAIPFDGSFAEYYAHGVNKDAPHPAAARLWQEYVFSPEGQNIRLGAYARPVLMDAMEKDGTLDKAAAENLPTVEGTPAFPTEAQREKARETVDRNWAEAVSG</sequence>
<gene>
    <name evidence="3" type="ORF">GPJ59_00765</name>
</gene>
<proteinExistence type="predicted"/>
<name>A0ABS6YYM5_9ACTN</name>
<evidence type="ECO:0000313" key="4">
    <source>
        <dbReference type="Proteomes" id="UP000812013"/>
    </source>
</evidence>
<dbReference type="SUPFAM" id="SSF53850">
    <property type="entry name" value="Periplasmic binding protein-like II"/>
    <property type="match status" value="1"/>
</dbReference>
<feature type="compositionally biased region" description="Basic and acidic residues" evidence="2">
    <location>
        <begin position="315"/>
        <end position="328"/>
    </location>
</feature>
<reference evidence="3 4" key="1">
    <citation type="submission" date="2019-12" db="EMBL/GenBank/DDBJ databases">
        <title>Genome sequence of Streptomyces bambusae.</title>
        <authorList>
            <person name="Bansal K."/>
            <person name="Choksket S."/>
            <person name="Korpole S."/>
            <person name="Patil P.B."/>
        </authorList>
    </citation>
    <scope>NUCLEOTIDE SEQUENCE [LARGE SCALE GENOMIC DNA]</scope>
    <source>
        <strain evidence="3 4">SK60</strain>
    </source>
</reference>
<comment type="caution">
    <text evidence="3">The sequence shown here is derived from an EMBL/GenBank/DDBJ whole genome shotgun (WGS) entry which is preliminary data.</text>
</comment>
<dbReference type="Pfam" id="PF13343">
    <property type="entry name" value="SBP_bac_6"/>
    <property type="match status" value="1"/>
</dbReference>
<keyword evidence="1" id="KW-0732">Signal</keyword>
<dbReference type="PANTHER" id="PTHR30006">
    <property type="entry name" value="THIAMINE-BINDING PERIPLASMIC PROTEIN-RELATED"/>
    <property type="match status" value="1"/>
</dbReference>
<dbReference type="EMBL" id="WTFF01000003">
    <property type="protein sequence ID" value="MBW5480466.1"/>
    <property type="molecule type" value="Genomic_DNA"/>
</dbReference>